<accession>A0A5B7ECA4</accession>
<evidence type="ECO:0000313" key="3">
    <source>
        <dbReference type="Proteomes" id="UP000324222"/>
    </source>
</evidence>
<proteinExistence type="predicted"/>
<evidence type="ECO:0000313" key="2">
    <source>
        <dbReference type="EMBL" id="MPC31761.1"/>
    </source>
</evidence>
<gene>
    <name evidence="2" type="ORF">E2C01_025059</name>
</gene>
<name>A0A5B7ECA4_PORTR</name>
<keyword evidence="3" id="KW-1185">Reference proteome</keyword>
<evidence type="ECO:0000256" key="1">
    <source>
        <dbReference type="SAM" id="MobiDB-lite"/>
    </source>
</evidence>
<dbReference type="AlphaFoldDB" id="A0A5B7ECA4"/>
<organism evidence="2 3">
    <name type="scientific">Portunus trituberculatus</name>
    <name type="common">Swimming crab</name>
    <name type="synonym">Neptunus trituberculatus</name>
    <dbReference type="NCBI Taxonomy" id="210409"/>
    <lineage>
        <taxon>Eukaryota</taxon>
        <taxon>Metazoa</taxon>
        <taxon>Ecdysozoa</taxon>
        <taxon>Arthropoda</taxon>
        <taxon>Crustacea</taxon>
        <taxon>Multicrustacea</taxon>
        <taxon>Malacostraca</taxon>
        <taxon>Eumalacostraca</taxon>
        <taxon>Eucarida</taxon>
        <taxon>Decapoda</taxon>
        <taxon>Pleocyemata</taxon>
        <taxon>Brachyura</taxon>
        <taxon>Eubrachyura</taxon>
        <taxon>Portunoidea</taxon>
        <taxon>Portunidae</taxon>
        <taxon>Portuninae</taxon>
        <taxon>Portunus</taxon>
    </lineage>
</organism>
<dbReference type="EMBL" id="VSRR010002499">
    <property type="protein sequence ID" value="MPC31761.1"/>
    <property type="molecule type" value="Genomic_DNA"/>
</dbReference>
<reference evidence="2 3" key="1">
    <citation type="submission" date="2019-05" db="EMBL/GenBank/DDBJ databases">
        <title>Another draft genome of Portunus trituberculatus and its Hox gene families provides insights of decapod evolution.</title>
        <authorList>
            <person name="Jeong J.-H."/>
            <person name="Song I."/>
            <person name="Kim S."/>
            <person name="Choi T."/>
            <person name="Kim D."/>
            <person name="Ryu S."/>
            <person name="Kim W."/>
        </authorList>
    </citation>
    <scope>NUCLEOTIDE SEQUENCE [LARGE SCALE GENOMIC DNA]</scope>
    <source>
        <tissue evidence="2">Muscle</tissue>
    </source>
</reference>
<comment type="caution">
    <text evidence="2">The sequence shown here is derived from an EMBL/GenBank/DDBJ whole genome shotgun (WGS) entry which is preliminary data.</text>
</comment>
<feature type="region of interest" description="Disordered" evidence="1">
    <location>
        <begin position="20"/>
        <end position="62"/>
    </location>
</feature>
<dbReference type="Proteomes" id="UP000324222">
    <property type="component" value="Unassembled WGS sequence"/>
</dbReference>
<sequence length="97" mass="11134">MPWVTGSRSPGGGCVRTTIKFIKRNDQPEDDARVSRVQWRPRRPRQPGLAQPGPARRGAARQEWLRTSAGVWRGGVREVFRENGIVGHRTWRNKHHC</sequence>
<protein>
    <submittedName>
        <fullName evidence="2">Uncharacterized protein</fullName>
    </submittedName>
</protein>
<feature type="compositionally biased region" description="Low complexity" evidence="1">
    <location>
        <begin position="46"/>
        <end position="57"/>
    </location>
</feature>
<feature type="compositionally biased region" description="Basic and acidic residues" evidence="1">
    <location>
        <begin position="23"/>
        <end position="34"/>
    </location>
</feature>